<dbReference type="Proteomes" id="UP000663824">
    <property type="component" value="Unassembled WGS sequence"/>
</dbReference>
<dbReference type="Proteomes" id="UP000663855">
    <property type="component" value="Unassembled WGS sequence"/>
</dbReference>
<feature type="disulfide bond" evidence="2">
    <location>
        <begin position="177"/>
        <end position="192"/>
    </location>
</feature>
<keyword evidence="4" id="KW-0732">Signal</keyword>
<dbReference type="EMBL" id="CAJOBH010000727">
    <property type="protein sequence ID" value="CAF3813520.1"/>
    <property type="molecule type" value="Genomic_DNA"/>
</dbReference>
<reference evidence="5" key="1">
    <citation type="submission" date="2021-02" db="EMBL/GenBank/DDBJ databases">
        <authorList>
            <person name="Nowell W R."/>
        </authorList>
    </citation>
    <scope>NUCLEOTIDE SEQUENCE</scope>
</reference>
<keyword evidence="3" id="KW-0472">Membrane</keyword>
<dbReference type="EMBL" id="CAJNOV010010874">
    <property type="protein sequence ID" value="CAF1425945.1"/>
    <property type="molecule type" value="Genomic_DNA"/>
</dbReference>
<evidence type="ECO:0000313" key="11">
    <source>
        <dbReference type="Proteomes" id="UP000663855"/>
    </source>
</evidence>
<keyword evidence="1 2" id="KW-1015">Disulfide bond</keyword>
<evidence type="ECO:0000256" key="4">
    <source>
        <dbReference type="SAM" id="SignalP"/>
    </source>
</evidence>
<dbReference type="EMBL" id="CAJNOW010019879">
    <property type="protein sequence ID" value="CAF1675881.1"/>
    <property type="molecule type" value="Genomic_DNA"/>
</dbReference>
<dbReference type="Proteomes" id="UP000676336">
    <property type="component" value="Unassembled WGS sequence"/>
</dbReference>
<evidence type="ECO:0000313" key="9">
    <source>
        <dbReference type="EMBL" id="CAF3832840.1"/>
    </source>
</evidence>
<dbReference type="OrthoDB" id="10013209at2759"/>
<dbReference type="PROSITE" id="PS50068">
    <property type="entry name" value="LDLRA_2"/>
    <property type="match status" value="1"/>
</dbReference>
<dbReference type="InterPro" id="IPR036055">
    <property type="entry name" value="LDL_receptor-like_sf"/>
</dbReference>
<feature type="transmembrane region" description="Helical" evidence="3">
    <location>
        <begin position="207"/>
        <end position="231"/>
    </location>
</feature>
<gene>
    <name evidence="8" type="ORF">BYL167_LOCUS3675</name>
    <name evidence="5" type="ORF">CJN711_LOCUS23278</name>
    <name evidence="10" type="ORF">GIL414_LOCUS5906</name>
    <name evidence="6" type="ORF">KQP761_LOCUS35367</name>
    <name evidence="7" type="ORF">MBJ925_LOCUS9224</name>
    <name evidence="9" type="ORF">SMN809_LOCUS2968</name>
</gene>
<dbReference type="Proteomes" id="UP000681967">
    <property type="component" value="Unassembled WGS sequence"/>
</dbReference>
<evidence type="ECO:0000313" key="8">
    <source>
        <dbReference type="EMBL" id="CAF3813520.1"/>
    </source>
</evidence>
<evidence type="ECO:0000256" key="3">
    <source>
        <dbReference type="SAM" id="Phobius"/>
    </source>
</evidence>
<dbReference type="EMBL" id="CAJOBI010000584">
    <property type="protein sequence ID" value="CAF3832840.1"/>
    <property type="molecule type" value="Genomic_DNA"/>
</dbReference>
<evidence type="ECO:0000313" key="10">
    <source>
        <dbReference type="EMBL" id="CAF3888214.1"/>
    </source>
</evidence>
<feature type="chain" id="PRO_5036228323" evidence="4">
    <location>
        <begin position="19"/>
        <end position="265"/>
    </location>
</feature>
<protein>
    <submittedName>
        <fullName evidence="5">Uncharacterized protein</fullName>
    </submittedName>
</protein>
<accession>A0A815MKT0</accession>
<sequence length="265" mass="29761">MLLLKKLLLLLFCSSSLAKITYFNLENTYGPYCNPKSKFTPDAGIVRYAGTPWLGKCVLNIQSCCLPTFPNGSLIPDLPVSTRFYVHILAQPLCSTENVTVTSESGETILIDCRTKNGSEYFFDTELLTIKYHRSQKLPLSKFSMVVTPLKIKTRMYSKCGFDCFSDSHCIDRSLVCDRYKNCPNNVDEAYCEYSHHHEPLSLRAKLILSFVLLTIISLTVSSILICYFCCGITDNNLGMTSKERNSTHSDTEETGIAVNPLLIP</sequence>
<evidence type="ECO:0000313" key="6">
    <source>
        <dbReference type="EMBL" id="CAF1675881.1"/>
    </source>
</evidence>
<dbReference type="AlphaFoldDB" id="A0A815MKT0"/>
<keyword evidence="3" id="KW-0812">Transmembrane</keyword>
<dbReference type="SUPFAM" id="SSF57424">
    <property type="entry name" value="LDL receptor-like module"/>
    <property type="match status" value="1"/>
</dbReference>
<dbReference type="SMART" id="SM00192">
    <property type="entry name" value="LDLa"/>
    <property type="match status" value="1"/>
</dbReference>
<feature type="signal peptide" evidence="4">
    <location>
        <begin position="1"/>
        <end position="18"/>
    </location>
</feature>
<dbReference type="Gene3D" id="4.10.400.10">
    <property type="entry name" value="Low-density Lipoprotein Receptor"/>
    <property type="match status" value="1"/>
</dbReference>
<organism evidence="5 11">
    <name type="scientific">Rotaria magnacalcarata</name>
    <dbReference type="NCBI Taxonomy" id="392030"/>
    <lineage>
        <taxon>Eukaryota</taxon>
        <taxon>Metazoa</taxon>
        <taxon>Spiralia</taxon>
        <taxon>Gnathifera</taxon>
        <taxon>Rotifera</taxon>
        <taxon>Eurotatoria</taxon>
        <taxon>Bdelloidea</taxon>
        <taxon>Philodinida</taxon>
        <taxon>Philodinidae</taxon>
        <taxon>Rotaria</taxon>
    </lineage>
</organism>
<dbReference type="Proteomes" id="UP000663834">
    <property type="component" value="Unassembled WGS sequence"/>
</dbReference>
<comment type="caution">
    <text evidence="5">The sequence shown here is derived from an EMBL/GenBank/DDBJ whole genome shotgun (WGS) entry which is preliminary data.</text>
</comment>
<evidence type="ECO:0000313" key="7">
    <source>
        <dbReference type="EMBL" id="CAF2020169.1"/>
    </source>
</evidence>
<keyword evidence="3" id="KW-1133">Transmembrane helix</keyword>
<dbReference type="Proteomes" id="UP000681720">
    <property type="component" value="Unassembled WGS sequence"/>
</dbReference>
<dbReference type="InterPro" id="IPR002172">
    <property type="entry name" value="LDrepeatLR_classA_rpt"/>
</dbReference>
<evidence type="ECO:0000256" key="1">
    <source>
        <dbReference type="ARBA" id="ARBA00023157"/>
    </source>
</evidence>
<dbReference type="CDD" id="cd00112">
    <property type="entry name" value="LDLa"/>
    <property type="match status" value="1"/>
</dbReference>
<dbReference type="EMBL" id="CAJNRE010003473">
    <property type="protein sequence ID" value="CAF2020169.1"/>
    <property type="molecule type" value="Genomic_DNA"/>
</dbReference>
<evidence type="ECO:0000256" key="2">
    <source>
        <dbReference type="PROSITE-ProRule" id="PRU00124"/>
    </source>
</evidence>
<evidence type="ECO:0000313" key="5">
    <source>
        <dbReference type="EMBL" id="CAF1425945.1"/>
    </source>
</evidence>
<dbReference type="EMBL" id="CAJOBJ010001620">
    <property type="protein sequence ID" value="CAF3888214.1"/>
    <property type="molecule type" value="Genomic_DNA"/>
</dbReference>
<name>A0A815MKT0_9BILA</name>
<proteinExistence type="predicted"/>
<comment type="caution">
    <text evidence="2">Lacks conserved residue(s) required for the propagation of feature annotation.</text>
</comment>